<proteinExistence type="predicted"/>
<dbReference type="RefSeq" id="WP_212697772.1">
    <property type="nucleotide sequence ID" value="NZ_CP058649.1"/>
</dbReference>
<keyword evidence="2" id="KW-1185">Reference proteome</keyword>
<accession>A0A8J8SGG4</accession>
<organism evidence="1 2">
    <name type="scientific">Vallitalea pronyensis</name>
    <dbReference type="NCBI Taxonomy" id="1348613"/>
    <lineage>
        <taxon>Bacteria</taxon>
        <taxon>Bacillati</taxon>
        <taxon>Bacillota</taxon>
        <taxon>Clostridia</taxon>
        <taxon>Lachnospirales</taxon>
        <taxon>Vallitaleaceae</taxon>
        <taxon>Vallitalea</taxon>
    </lineage>
</organism>
<gene>
    <name evidence="1" type="ORF">HZI73_08250</name>
</gene>
<protein>
    <submittedName>
        <fullName evidence="1">Uncharacterized protein</fullName>
    </submittedName>
</protein>
<reference evidence="1" key="1">
    <citation type="submission" date="2020-07" db="EMBL/GenBank/DDBJ databases">
        <title>Vallitalea pronyensis genome.</title>
        <authorList>
            <person name="Postec A."/>
        </authorList>
    </citation>
    <scope>NUCLEOTIDE SEQUENCE</scope>
    <source>
        <strain evidence="1">FatNI3</strain>
    </source>
</reference>
<dbReference type="AlphaFoldDB" id="A0A8J8SGG4"/>
<sequence>MIELILKDQHNHIIFEGKINKLSIPKSLIKEKSMAWFQDPDPCFIHQSAVRKRLLIALEDALMHVDQSVTIHQVSHDVLTTLGFYENLYTIHMG</sequence>
<dbReference type="EMBL" id="CP058649">
    <property type="protein sequence ID" value="QUI22288.1"/>
    <property type="molecule type" value="Genomic_DNA"/>
</dbReference>
<name>A0A8J8SGG4_9FIRM</name>
<evidence type="ECO:0000313" key="1">
    <source>
        <dbReference type="EMBL" id="QUI22288.1"/>
    </source>
</evidence>
<dbReference type="Proteomes" id="UP000683246">
    <property type="component" value="Chromosome"/>
</dbReference>
<evidence type="ECO:0000313" key="2">
    <source>
        <dbReference type="Proteomes" id="UP000683246"/>
    </source>
</evidence>
<dbReference type="KEGG" id="vpy:HZI73_08250"/>